<feature type="region of interest" description="Disordered" evidence="1">
    <location>
        <begin position="28"/>
        <end position="83"/>
    </location>
</feature>
<name>A0ABP7BV51_9MICC</name>
<reference evidence="4" key="1">
    <citation type="journal article" date="2019" name="Int. J. Syst. Evol. Microbiol.">
        <title>The Global Catalogue of Microorganisms (GCM) 10K type strain sequencing project: providing services to taxonomists for standard genome sequencing and annotation.</title>
        <authorList>
            <consortium name="The Broad Institute Genomics Platform"/>
            <consortium name="The Broad Institute Genome Sequencing Center for Infectious Disease"/>
            <person name="Wu L."/>
            <person name="Ma J."/>
        </authorList>
    </citation>
    <scope>NUCLEOTIDE SEQUENCE [LARGE SCALE GENOMIC DNA]</scope>
    <source>
        <strain evidence="4">JCM 30742</strain>
    </source>
</reference>
<dbReference type="EMBL" id="BAABEO010000006">
    <property type="protein sequence ID" value="GAA3668678.1"/>
    <property type="molecule type" value="Genomic_DNA"/>
</dbReference>
<evidence type="ECO:0000313" key="3">
    <source>
        <dbReference type="EMBL" id="GAA3668678.1"/>
    </source>
</evidence>
<organism evidence="3 4">
    <name type="scientific">Arthrobacter ginkgonis</name>
    <dbReference type="NCBI Taxonomy" id="1630594"/>
    <lineage>
        <taxon>Bacteria</taxon>
        <taxon>Bacillati</taxon>
        <taxon>Actinomycetota</taxon>
        <taxon>Actinomycetes</taxon>
        <taxon>Micrococcales</taxon>
        <taxon>Micrococcaceae</taxon>
        <taxon>Arthrobacter</taxon>
    </lineage>
</organism>
<evidence type="ECO:0000256" key="1">
    <source>
        <dbReference type="SAM" id="MobiDB-lite"/>
    </source>
</evidence>
<keyword evidence="4" id="KW-1185">Reference proteome</keyword>
<comment type="caution">
    <text evidence="3">The sequence shown here is derived from an EMBL/GenBank/DDBJ whole genome shotgun (WGS) entry which is preliminary data.</text>
</comment>
<proteinExistence type="predicted"/>
<keyword evidence="2" id="KW-0812">Transmembrane</keyword>
<protein>
    <submittedName>
        <fullName evidence="3">Uncharacterized protein</fullName>
    </submittedName>
</protein>
<evidence type="ECO:0000313" key="4">
    <source>
        <dbReference type="Proteomes" id="UP001500752"/>
    </source>
</evidence>
<feature type="transmembrane region" description="Helical" evidence="2">
    <location>
        <begin position="98"/>
        <end position="121"/>
    </location>
</feature>
<accession>A0ABP7BV51</accession>
<keyword evidence="2" id="KW-0472">Membrane</keyword>
<dbReference type="Proteomes" id="UP001500752">
    <property type="component" value="Unassembled WGS sequence"/>
</dbReference>
<keyword evidence="2" id="KW-1133">Transmembrane helix</keyword>
<sequence length="190" mass="19431">MGSPDPAAGSRPALLTLPAGGCIIPITGTPANGCPDLGSPDAPRPDAPAPNRTTLNRTKPDRTAAPSDPVVPRETRPGFPYPHLKNSIRTQGAIMKRWLISVAAAVAIAAGSTLAAGPAMAAAPSSASSHQAAASTHQATTVAAKDFCSGHGGKKKRSPSRPFNNLDWLRFGYLLVAAPSKESDLCPILA</sequence>
<gene>
    <name evidence="3" type="ORF">GCM10023081_03950</name>
</gene>
<evidence type="ECO:0000256" key="2">
    <source>
        <dbReference type="SAM" id="Phobius"/>
    </source>
</evidence>